<reference evidence="3 4" key="1">
    <citation type="journal article" date="2011" name="Nature">
        <title>A high-resolution map of human evolutionary constraint using 29 mammals.</title>
        <authorList>
            <person name="Lindblad-Toh K."/>
            <person name="Garber M."/>
            <person name="Zuk O."/>
            <person name="Lin M.F."/>
            <person name="Parker B.J."/>
            <person name="Washietl S."/>
            <person name="Kheradpour P."/>
            <person name="Ernst J."/>
            <person name="Jordan G."/>
            <person name="Mauceli E."/>
            <person name="Ward L.D."/>
            <person name="Lowe C.B."/>
            <person name="Holloway A.K."/>
            <person name="Clamp M."/>
            <person name="Gnerre S."/>
            <person name="Alfoldi J."/>
            <person name="Beal K."/>
            <person name="Chang J."/>
            <person name="Clawson H."/>
            <person name="Cuff J."/>
            <person name="Di Palma F."/>
            <person name="Fitzgerald S."/>
            <person name="Flicek P."/>
            <person name="Guttman M."/>
            <person name="Hubisz M.J."/>
            <person name="Jaffe D.B."/>
            <person name="Jungreis I."/>
            <person name="Kent W.J."/>
            <person name="Kostka D."/>
            <person name="Lara M."/>
            <person name="Martins A.L."/>
            <person name="Massingham T."/>
            <person name="Moltke I."/>
            <person name="Raney B.J."/>
            <person name="Rasmussen M.D."/>
            <person name="Robinson J."/>
            <person name="Stark A."/>
            <person name="Vilella A.J."/>
            <person name="Wen J."/>
            <person name="Xie X."/>
            <person name="Zody M.C."/>
            <person name="Baldwin J."/>
            <person name="Bloom T."/>
            <person name="Chin C.W."/>
            <person name="Heiman D."/>
            <person name="Nicol R."/>
            <person name="Nusbaum C."/>
            <person name="Young S."/>
            <person name="Wilkinson J."/>
            <person name="Worley K.C."/>
            <person name="Kovar C.L."/>
            <person name="Muzny D.M."/>
            <person name="Gibbs R.A."/>
            <person name="Cree A."/>
            <person name="Dihn H.H."/>
            <person name="Fowler G."/>
            <person name="Jhangiani S."/>
            <person name="Joshi V."/>
            <person name="Lee S."/>
            <person name="Lewis L.R."/>
            <person name="Nazareth L.V."/>
            <person name="Okwuonu G."/>
            <person name="Santibanez J."/>
            <person name="Warren W.C."/>
            <person name="Mardis E.R."/>
            <person name="Weinstock G.M."/>
            <person name="Wilson R.K."/>
            <person name="Delehaunty K."/>
            <person name="Dooling D."/>
            <person name="Fronik C."/>
            <person name="Fulton L."/>
            <person name="Fulton B."/>
            <person name="Graves T."/>
            <person name="Minx P."/>
            <person name="Sodergren E."/>
            <person name="Birney E."/>
            <person name="Margulies E.H."/>
            <person name="Herrero J."/>
            <person name="Green E.D."/>
            <person name="Haussler D."/>
            <person name="Siepel A."/>
            <person name="Goldman N."/>
            <person name="Pollard K.S."/>
            <person name="Pedersen J.S."/>
            <person name="Lander E.S."/>
            <person name="Kellis M."/>
        </authorList>
    </citation>
    <scope>NUCLEOTIDE SEQUENCE [LARGE SCALE GENOMIC DNA]</scope>
    <source>
        <strain evidence="4">Thorbecke</strain>
    </source>
</reference>
<evidence type="ECO:0000313" key="4">
    <source>
        <dbReference type="Proteomes" id="UP000001811"/>
    </source>
</evidence>
<dbReference type="Bgee" id="ENSOCUG00000038674">
    <property type="expression patterns" value="Expressed in testis"/>
</dbReference>
<dbReference type="GeneTree" id="ENSGT00940000161238"/>
<dbReference type="FunFam" id="1.10.8.270:FF:000016">
    <property type="entry name" value="TBC1 domain family member 2A"/>
    <property type="match status" value="1"/>
</dbReference>
<dbReference type="GO" id="GO:0005096">
    <property type="term" value="F:GTPase activator activity"/>
    <property type="evidence" value="ECO:0007669"/>
    <property type="project" value="TreeGrafter"/>
</dbReference>
<dbReference type="InterPro" id="IPR035969">
    <property type="entry name" value="Rab-GAP_TBC_sf"/>
</dbReference>
<dbReference type="InterPro" id="IPR000195">
    <property type="entry name" value="Rab-GAP-TBC_dom"/>
</dbReference>
<dbReference type="InParanoid" id="A0A5F9C8V4"/>
<evidence type="ECO:0000256" key="1">
    <source>
        <dbReference type="SAM" id="Phobius"/>
    </source>
</evidence>
<protein>
    <recommendedName>
        <fullName evidence="2">Rab-GAP TBC domain-containing protein</fullName>
    </recommendedName>
</protein>
<name>A0A5F9C8V4_RABIT</name>
<dbReference type="AlphaFoldDB" id="A0A5F9C8V4"/>
<keyword evidence="1" id="KW-0472">Membrane</keyword>
<dbReference type="Proteomes" id="UP000001811">
    <property type="component" value="Unplaced"/>
</dbReference>
<feature type="transmembrane region" description="Helical" evidence="1">
    <location>
        <begin position="164"/>
        <end position="188"/>
    </location>
</feature>
<dbReference type="SUPFAM" id="SSF47923">
    <property type="entry name" value="Ypt/Rab-GAP domain of gyp1p"/>
    <property type="match status" value="1"/>
</dbReference>
<dbReference type="InterPro" id="IPR050302">
    <property type="entry name" value="Rab_GAP_TBC_domain"/>
</dbReference>
<keyword evidence="4" id="KW-1185">Reference proteome</keyword>
<dbReference type="SMR" id="A0A5F9C8V4"/>
<keyword evidence="1" id="KW-0812">Transmembrane</keyword>
<proteinExistence type="predicted"/>
<keyword evidence="1" id="KW-1133">Transmembrane helix</keyword>
<dbReference type="PROSITE" id="PS50086">
    <property type="entry name" value="TBC_RABGAP"/>
    <property type="match status" value="1"/>
</dbReference>
<sequence length="242" mass="28508">MSSEQKLPQDSTLGAKCKQEMRRIQKWIKMMKNHRKYCSSEKEMKEQARLGASHFHHIDSTITWTFRNHLIFQERYRMNQHALFQVLMEYSVYNPEVGYSQGLSHVVVLLLVFMPEEDFLWALVQLLENSKHTMHGSAASPWPSWVWEPSEQGVLSLSSDSGCFWLFCLTHLYTASLFFLTFFLNFYLMNIDFQSTAYGLHWLPPHDFPPTCNPPLSRSFSPSIHIKIHFQFSIYTDQFSIH</sequence>
<dbReference type="SMART" id="SM00164">
    <property type="entry name" value="TBC"/>
    <property type="match status" value="1"/>
</dbReference>
<organism evidence="3 4">
    <name type="scientific">Oryctolagus cuniculus</name>
    <name type="common">Rabbit</name>
    <dbReference type="NCBI Taxonomy" id="9986"/>
    <lineage>
        <taxon>Eukaryota</taxon>
        <taxon>Metazoa</taxon>
        <taxon>Chordata</taxon>
        <taxon>Craniata</taxon>
        <taxon>Vertebrata</taxon>
        <taxon>Euteleostomi</taxon>
        <taxon>Mammalia</taxon>
        <taxon>Eutheria</taxon>
        <taxon>Euarchontoglires</taxon>
        <taxon>Glires</taxon>
        <taxon>Lagomorpha</taxon>
        <taxon>Leporidae</taxon>
        <taxon>Oryctolagus</taxon>
    </lineage>
</organism>
<dbReference type="Gene3D" id="1.10.8.270">
    <property type="entry name" value="putative rabgap domain of human tbc1 domain family member 14 like domains"/>
    <property type="match status" value="1"/>
</dbReference>
<dbReference type="GO" id="GO:0031267">
    <property type="term" value="F:small GTPase binding"/>
    <property type="evidence" value="ECO:0007669"/>
    <property type="project" value="TreeGrafter"/>
</dbReference>
<evidence type="ECO:0000313" key="3">
    <source>
        <dbReference type="Ensembl" id="ENSOCUP00000030212.1"/>
    </source>
</evidence>
<reference evidence="3" key="3">
    <citation type="submission" date="2025-09" db="UniProtKB">
        <authorList>
            <consortium name="Ensembl"/>
        </authorList>
    </citation>
    <scope>IDENTIFICATION</scope>
    <source>
        <strain evidence="3">Thorbecke</strain>
    </source>
</reference>
<evidence type="ECO:0000259" key="2">
    <source>
        <dbReference type="PROSITE" id="PS50086"/>
    </source>
</evidence>
<accession>A0A5F9C8V4</accession>
<dbReference type="Ensembl" id="ENSOCUT00000055902.1">
    <property type="protein sequence ID" value="ENSOCUP00000030212.1"/>
    <property type="gene ID" value="ENSOCUG00000038674.1"/>
</dbReference>
<dbReference type="PANTHER" id="PTHR47219">
    <property type="entry name" value="RAB GTPASE-ACTIVATING PROTEIN 1-LIKE"/>
    <property type="match status" value="1"/>
</dbReference>
<feature type="domain" description="Rab-GAP TBC" evidence="2">
    <location>
        <begin position="17"/>
        <end position="242"/>
    </location>
</feature>
<reference evidence="3" key="2">
    <citation type="submission" date="2025-08" db="UniProtKB">
        <authorList>
            <consortium name="Ensembl"/>
        </authorList>
    </citation>
    <scope>IDENTIFICATION</scope>
    <source>
        <strain evidence="3">Thorbecke</strain>
    </source>
</reference>
<dbReference type="PANTHER" id="PTHR47219:SF25">
    <property type="entry name" value="RAB-GAP TBC DOMAIN-CONTAINING PROTEIN"/>
    <property type="match status" value="1"/>
</dbReference>
<dbReference type="Pfam" id="PF00566">
    <property type="entry name" value="RabGAP-TBC"/>
    <property type="match status" value="1"/>
</dbReference>